<dbReference type="SUPFAM" id="SSF52540">
    <property type="entry name" value="P-loop containing nucleoside triphosphate hydrolases"/>
    <property type="match status" value="1"/>
</dbReference>
<feature type="transmembrane region" description="Helical" evidence="7">
    <location>
        <begin position="72"/>
        <end position="92"/>
    </location>
</feature>
<dbReference type="Pfam" id="PF00005">
    <property type="entry name" value="ABC_tran"/>
    <property type="match status" value="1"/>
</dbReference>
<evidence type="ECO:0000313" key="10">
    <source>
        <dbReference type="EMBL" id="MEI5907725.1"/>
    </source>
</evidence>
<dbReference type="PROSITE" id="PS50929">
    <property type="entry name" value="ABC_TM1F"/>
    <property type="match status" value="1"/>
</dbReference>
<dbReference type="PANTHER" id="PTHR24221:SF654">
    <property type="entry name" value="ATP-BINDING CASSETTE SUB-FAMILY B MEMBER 6"/>
    <property type="match status" value="1"/>
</dbReference>
<dbReference type="PROSITE" id="PS50893">
    <property type="entry name" value="ABC_TRANSPORTER_2"/>
    <property type="match status" value="1"/>
</dbReference>
<dbReference type="InterPro" id="IPR017871">
    <property type="entry name" value="ABC_transporter-like_CS"/>
</dbReference>
<dbReference type="Gene3D" id="1.20.1560.10">
    <property type="entry name" value="ABC transporter type 1, transmembrane domain"/>
    <property type="match status" value="1"/>
</dbReference>
<dbReference type="GO" id="GO:0005524">
    <property type="term" value="F:ATP binding"/>
    <property type="evidence" value="ECO:0007669"/>
    <property type="project" value="UniProtKB-KW"/>
</dbReference>
<dbReference type="InterPro" id="IPR003593">
    <property type="entry name" value="AAA+_ATPase"/>
</dbReference>
<dbReference type="SMART" id="SM00382">
    <property type="entry name" value="AAA"/>
    <property type="match status" value="1"/>
</dbReference>
<organism evidence="10 11">
    <name type="scientific">Bacillus spongiae</name>
    <dbReference type="NCBI Taxonomy" id="2683610"/>
    <lineage>
        <taxon>Bacteria</taxon>
        <taxon>Bacillati</taxon>
        <taxon>Bacillota</taxon>
        <taxon>Bacilli</taxon>
        <taxon>Bacillales</taxon>
        <taxon>Bacillaceae</taxon>
        <taxon>Bacillus</taxon>
    </lineage>
</organism>
<sequence length="599" mass="66644">MKSLLYFTKRLYSFSGKILIINLLGMVLISMLEGVGILLLIPMLSVSGLMPTDSDISALSELLSFITKIPPSYSLIFILTIYFFIVAGQAMLQRNITRRNVKIQVGFINHLRMEAFRDVLQSNWHFFLKHRKSDLITSLTTEIGRVNGGTSMFLQLLTSIIFTIIQLGIAFWLSPSLTILVLFSGVVLAFLSRNFIKKSKSIGSQTSKIGREYLAGITDSFNGIKDIKSNSLESSRSRWLKGLSEEIVKEQSELVRVKTNSQLLYKCSSAVIIAVFIFLSINMFRSQPEQLFLIIIIFSRLWPRFTSIQANMEQLATTIPALVIIEDLLHQCRKANEFPLKQGTDKVMPLAVSDNIELINVNFRYNIDDSKYAIKNSNVKFPANAMTAIVGPSGAGKSTLIDILMGLNRPEEGKVFIDGTLLTDEKLVSLRKAVSYVPQDPFLFNASIRDNLLMLEPNASEDELWEALHFSAAADFVKGLSNGIDTVIGDRGIKLSGGERQRLVLARAILKKPSILILDEATSALDSENEAKIQEAVEKLKGKMTVIVIAHRLSTIRNADQVVVLDKGKIVQIGGFSQLAKAKRSLFSNLLEKQTGITV</sequence>
<keyword evidence="11" id="KW-1185">Reference proteome</keyword>
<evidence type="ECO:0000313" key="11">
    <source>
        <dbReference type="Proteomes" id="UP001312865"/>
    </source>
</evidence>
<dbReference type="RefSeq" id="WP_336587170.1">
    <property type="nucleotide sequence ID" value="NZ_JBBAXC010000009.1"/>
</dbReference>
<feature type="domain" description="ABC transmembrane type-1" evidence="9">
    <location>
        <begin position="20"/>
        <end position="317"/>
    </location>
</feature>
<evidence type="ECO:0000256" key="6">
    <source>
        <dbReference type="ARBA" id="ARBA00023136"/>
    </source>
</evidence>
<proteinExistence type="predicted"/>
<keyword evidence="3" id="KW-0547">Nucleotide-binding</keyword>
<protein>
    <submittedName>
        <fullName evidence="10">ABC transporter ATP-binding protein</fullName>
    </submittedName>
</protein>
<dbReference type="InterPro" id="IPR039421">
    <property type="entry name" value="Type_1_exporter"/>
</dbReference>
<feature type="transmembrane region" description="Helical" evidence="7">
    <location>
        <begin position="20"/>
        <end position="41"/>
    </location>
</feature>
<dbReference type="InterPro" id="IPR036640">
    <property type="entry name" value="ABC1_TM_sf"/>
</dbReference>
<feature type="transmembrane region" description="Helical" evidence="7">
    <location>
        <begin position="263"/>
        <end position="284"/>
    </location>
</feature>
<evidence type="ECO:0000256" key="4">
    <source>
        <dbReference type="ARBA" id="ARBA00022840"/>
    </source>
</evidence>
<dbReference type="PROSITE" id="PS00211">
    <property type="entry name" value="ABC_TRANSPORTER_1"/>
    <property type="match status" value="1"/>
</dbReference>
<feature type="domain" description="ABC transporter" evidence="8">
    <location>
        <begin position="356"/>
        <end position="592"/>
    </location>
</feature>
<keyword evidence="6 7" id="KW-0472">Membrane</keyword>
<gene>
    <name evidence="10" type="ORF">WAK64_11740</name>
</gene>
<reference evidence="10 11" key="1">
    <citation type="journal article" date="2018" name="J. Microbiol.">
        <title>Bacillus spongiae sp. nov., isolated from sponge of Jeju Island.</title>
        <authorList>
            <person name="Lee G.E."/>
            <person name="Im W.T."/>
            <person name="Park J.S."/>
        </authorList>
    </citation>
    <scope>NUCLEOTIDE SEQUENCE [LARGE SCALE GENOMIC DNA]</scope>
    <source>
        <strain evidence="10 11">135PIL107-10</strain>
    </source>
</reference>
<dbReference type="Pfam" id="PF00664">
    <property type="entry name" value="ABC_membrane"/>
    <property type="match status" value="1"/>
</dbReference>
<evidence type="ECO:0000256" key="3">
    <source>
        <dbReference type="ARBA" id="ARBA00022741"/>
    </source>
</evidence>
<dbReference type="EMBL" id="JBBAXC010000009">
    <property type="protein sequence ID" value="MEI5907725.1"/>
    <property type="molecule type" value="Genomic_DNA"/>
</dbReference>
<dbReference type="InterPro" id="IPR011527">
    <property type="entry name" value="ABC1_TM_dom"/>
</dbReference>
<dbReference type="PANTHER" id="PTHR24221">
    <property type="entry name" value="ATP-BINDING CASSETTE SUB-FAMILY B"/>
    <property type="match status" value="1"/>
</dbReference>
<name>A0ABU8HED5_9BACI</name>
<keyword evidence="4 10" id="KW-0067">ATP-binding</keyword>
<evidence type="ECO:0000256" key="5">
    <source>
        <dbReference type="ARBA" id="ARBA00022989"/>
    </source>
</evidence>
<dbReference type="SUPFAM" id="SSF90123">
    <property type="entry name" value="ABC transporter transmembrane region"/>
    <property type="match status" value="1"/>
</dbReference>
<dbReference type="Gene3D" id="3.40.50.300">
    <property type="entry name" value="P-loop containing nucleotide triphosphate hydrolases"/>
    <property type="match status" value="1"/>
</dbReference>
<dbReference type="InterPro" id="IPR027417">
    <property type="entry name" value="P-loop_NTPase"/>
</dbReference>
<keyword evidence="5 7" id="KW-1133">Transmembrane helix</keyword>
<keyword evidence="2 7" id="KW-0812">Transmembrane</keyword>
<dbReference type="Proteomes" id="UP001312865">
    <property type="component" value="Unassembled WGS sequence"/>
</dbReference>
<comment type="caution">
    <text evidence="10">The sequence shown here is derived from an EMBL/GenBank/DDBJ whole genome shotgun (WGS) entry which is preliminary data.</text>
</comment>
<evidence type="ECO:0000259" key="9">
    <source>
        <dbReference type="PROSITE" id="PS50929"/>
    </source>
</evidence>
<feature type="transmembrane region" description="Helical" evidence="7">
    <location>
        <begin position="179"/>
        <end position="196"/>
    </location>
</feature>
<accession>A0ABU8HED5</accession>
<dbReference type="InterPro" id="IPR003439">
    <property type="entry name" value="ABC_transporter-like_ATP-bd"/>
</dbReference>
<evidence type="ECO:0000259" key="8">
    <source>
        <dbReference type="PROSITE" id="PS50893"/>
    </source>
</evidence>
<evidence type="ECO:0000256" key="1">
    <source>
        <dbReference type="ARBA" id="ARBA00004651"/>
    </source>
</evidence>
<feature type="transmembrane region" description="Helical" evidence="7">
    <location>
        <begin position="153"/>
        <end position="173"/>
    </location>
</feature>
<evidence type="ECO:0000256" key="2">
    <source>
        <dbReference type="ARBA" id="ARBA00022692"/>
    </source>
</evidence>
<evidence type="ECO:0000256" key="7">
    <source>
        <dbReference type="SAM" id="Phobius"/>
    </source>
</evidence>
<comment type="subcellular location">
    <subcellularLocation>
        <location evidence="1">Cell membrane</location>
        <topology evidence="1">Multi-pass membrane protein</topology>
    </subcellularLocation>
</comment>